<reference evidence="1" key="2">
    <citation type="submission" date="2021-09" db="EMBL/GenBank/DDBJ databases">
        <authorList>
            <person name="Jia N."/>
            <person name="Wang J."/>
            <person name="Shi W."/>
            <person name="Du L."/>
            <person name="Sun Y."/>
            <person name="Zhan W."/>
            <person name="Jiang J."/>
            <person name="Wang Q."/>
            <person name="Zhang B."/>
            <person name="Ji P."/>
            <person name="Sakyi L.B."/>
            <person name="Cui X."/>
            <person name="Yuan T."/>
            <person name="Jiang B."/>
            <person name="Yang W."/>
            <person name="Lam T.T.-Y."/>
            <person name="Chang Q."/>
            <person name="Ding S."/>
            <person name="Wang X."/>
            <person name="Zhu J."/>
            <person name="Ruan X."/>
            <person name="Zhao L."/>
            <person name="Wei J."/>
            <person name="Que T."/>
            <person name="Du C."/>
            <person name="Cheng J."/>
            <person name="Dai P."/>
            <person name="Han X."/>
            <person name="Huang E."/>
            <person name="Gao Y."/>
            <person name="Liu J."/>
            <person name="Shao H."/>
            <person name="Ye R."/>
            <person name="Li L."/>
            <person name="Wei W."/>
            <person name="Wang X."/>
            <person name="Wang C."/>
            <person name="Huo Q."/>
            <person name="Li W."/>
            <person name="Guo W."/>
            <person name="Chen H."/>
            <person name="Chen S."/>
            <person name="Zhou L."/>
            <person name="Zhou L."/>
            <person name="Ni X."/>
            <person name="Tian J."/>
            <person name="Zhou Y."/>
            <person name="Sheng Y."/>
            <person name="Liu T."/>
            <person name="Pan Y."/>
            <person name="Xia L."/>
            <person name="Li J."/>
            <person name="Zhao F."/>
            <person name="Cao W."/>
        </authorList>
    </citation>
    <scope>NUCLEOTIDE SEQUENCE</scope>
    <source>
        <strain evidence="1">Rmic-2018</strain>
        <tissue evidence="1">Larvae</tissue>
    </source>
</reference>
<dbReference type="AlphaFoldDB" id="A0A9J6E4I3"/>
<organism evidence="1 2">
    <name type="scientific">Rhipicephalus microplus</name>
    <name type="common">Cattle tick</name>
    <name type="synonym">Boophilus microplus</name>
    <dbReference type="NCBI Taxonomy" id="6941"/>
    <lineage>
        <taxon>Eukaryota</taxon>
        <taxon>Metazoa</taxon>
        <taxon>Ecdysozoa</taxon>
        <taxon>Arthropoda</taxon>
        <taxon>Chelicerata</taxon>
        <taxon>Arachnida</taxon>
        <taxon>Acari</taxon>
        <taxon>Parasitiformes</taxon>
        <taxon>Ixodida</taxon>
        <taxon>Ixodoidea</taxon>
        <taxon>Ixodidae</taxon>
        <taxon>Rhipicephalinae</taxon>
        <taxon>Rhipicephalus</taxon>
        <taxon>Boophilus</taxon>
    </lineage>
</organism>
<sequence>MGKASADTEVVAGHTVRTAVEDLLPIHYWQWESFLNTALKGARSFEQSSLVMVENMRYVRKIAVIMGQYELRHLLNFMALCVADELSAFFPESHTRSSQAVRLPYRDRSLPTRPQLCLRLAERTCPVGVEALLLQAVAGTNVREDLVRERFSFAASLIERRHRRHLLNFMALCVADELSAFFPERHARSSQAVRLPYRDRSLPTRPQLCLRFAERTCPVGVEALLLQAVAGTNVREDLVREALPSRFTLMIRCICLTQFSWWIPQFIDTLASHAKRLSWLGTQKASELESLVR</sequence>
<dbReference type="InterPro" id="IPR042089">
    <property type="entry name" value="Peptidase_M13_dom_2"/>
</dbReference>
<reference evidence="1" key="1">
    <citation type="journal article" date="2020" name="Cell">
        <title>Large-Scale Comparative Analyses of Tick Genomes Elucidate Their Genetic Diversity and Vector Capacities.</title>
        <authorList>
            <consortium name="Tick Genome and Microbiome Consortium (TIGMIC)"/>
            <person name="Jia N."/>
            <person name="Wang J."/>
            <person name="Shi W."/>
            <person name="Du L."/>
            <person name="Sun Y."/>
            <person name="Zhan W."/>
            <person name="Jiang J.F."/>
            <person name="Wang Q."/>
            <person name="Zhang B."/>
            <person name="Ji P."/>
            <person name="Bell-Sakyi L."/>
            <person name="Cui X.M."/>
            <person name="Yuan T.T."/>
            <person name="Jiang B.G."/>
            <person name="Yang W.F."/>
            <person name="Lam T.T."/>
            <person name="Chang Q.C."/>
            <person name="Ding S.J."/>
            <person name="Wang X.J."/>
            <person name="Zhu J.G."/>
            <person name="Ruan X.D."/>
            <person name="Zhao L."/>
            <person name="Wei J.T."/>
            <person name="Ye R.Z."/>
            <person name="Que T.C."/>
            <person name="Du C.H."/>
            <person name="Zhou Y.H."/>
            <person name="Cheng J.X."/>
            <person name="Dai P.F."/>
            <person name="Guo W.B."/>
            <person name="Han X.H."/>
            <person name="Huang E.J."/>
            <person name="Li L.F."/>
            <person name="Wei W."/>
            <person name="Gao Y.C."/>
            <person name="Liu J.Z."/>
            <person name="Shao H.Z."/>
            <person name="Wang X."/>
            <person name="Wang C.C."/>
            <person name="Yang T.C."/>
            <person name="Huo Q.B."/>
            <person name="Li W."/>
            <person name="Chen H.Y."/>
            <person name="Chen S.E."/>
            <person name="Zhou L.G."/>
            <person name="Ni X.B."/>
            <person name="Tian J.H."/>
            <person name="Sheng Y."/>
            <person name="Liu T."/>
            <person name="Pan Y.S."/>
            <person name="Xia L.Y."/>
            <person name="Li J."/>
            <person name="Zhao F."/>
            <person name="Cao W.C."/>
        </authorList>
    </citation>
    <scope>NUCLEOTIDE SEQUENCE</scope>
    <source>
        <strain evidence="1">Rmic-2018</strain>
    </source>
</reference>
<proteinExistence type="predicted"/>
<evidence type="ECO:0000313" key="2">
    <source>
        <dbReference type="Proteomes" id="UP000821866"/>
    </source>
</evidence>
<dbReference type="EMBL" id="JABSTU010000005">
    <property type="protein sequence ID" value="KAH8029467.1"/>
    <property type="molecule type" value="Genomic_DNA"/>
</dbReference>
<protein>
    <submittedName>
        <fullName evidence="1">Uncharacterized protein</fullName>
    </submittedName>
</protein>
<dbReference type="Proteomes" id="UP000821866">
    <property type="component" value="Chromosome 3"/>
</dbReference>
<dbReference type="Gene3D" id="1.10.1380.10">
    <property type="entry name" value="Neutral endopeptidase , domain2"/>
    <property type="match status" value="1"/>
</dbReference>
<gene>
    <name evidence="1" type="ORF">HPB51_000625</name>
</gene>
<accession>A0A9J6E4I3</accession>
<evidence type="ECO:0000313" key="1">
    <source>
        <dbReference type="EMBL" id="KAH8029467.1"/>
    </source>
</evidence>
<keyword evidence="2" id="KW-1185">Reference proteome</keyword>
<name>A0A9J6E4I3_RHIMP</name>
<comment type="caution">
    <text evidence="1">The sequence shown here is derived from an EMBL/GenBank/DDBJ whole genome shotgun (WGS) entry which is preliminary data.</text>
</comment>